<proteinExistence type="predicted"/>
<dbReference type="Proteomes" id="UP000250235">
    <property type="component" value="Unassembled WGS sequence"/>
</dbReference>
<organism evidence="1 2">
    <name type="scientific">Dorcoceras hygrometricum</name>
    <dbReference type="NCBI Taxonomy" id="472368"/>
    <lineage>
        <taxon>Eukaryota</taxon>
        <taxon>Viridiplantae</taxon>
        <taxon>Streptophyta</taxon>
        <taxon>Embryophyta</taxon>
        <taxon>Tracheophyta</taxon>
        <taxon>Spermatophyta</taxon>
        <taxon>Magnoliopsida</taxon>
        <taxon>eudicotyledons</taxon>
        <taxon>Gunneridae</taxon>
        <taxon>Pentapetalae</taxon>
        <taxon>asterids</taxon>
        <taxon>lamiids</taxon>
        <taxon>Lamiales</taxon>
        <taxon>Gesneriaceae</taxon>
        <taxon>Didymocarpoideae</taxon>
        <taxon>Trichosporeae</taxon>
        <taxon>Loxocarpinae</taxon>
        <taxon>Dorcoceras</taxon>
    </lineage>
</organism>
<accession>A0A2Z7BU48</accession>
<name>A0A2Z7BU48_9LAMI</name>
<evidence type="ECO:0000313" key="2">
    <source>
        <dbReference type="Proteomes" id="UP000250235"/>
    </source>
</evidence>
<protein>
    <submittedName>
        <fullName evidence="1">Uncharacterized protein</fullName>
    </submittedName>
</protein>
<evidence type="ECO:0000313" key="1">
    <source>
        <dbReference type="EMBL" id="KZV35767.1"/>
    </source>
</evidence>
<gene>
    <name evidence="1" type="ORF">F511_33265</name>
</gene>
<dbReference type="EMBL" id="KV004063">
    <property type="protein sequence ID" value="KZV35767.1"/>
    <property type="molecule type" value="Genomic_DNA"/>
</dbReference>
<reference evidence="1 2" key="1">
    <citation type="journal article" date="2015" name="Proc. Natl. Acad. Sci. U.S.A.">
        <title>The resurrection genome of Boea hygrometrica: A blueprint for survival of dehydration.</title>
        <authorList>
            <person name="Xiao L."/>
            <person name="Yang G."/>
            <person name="Zhang L."/>
            <person name="Yang X."/>
            <person name="Zhao S."/>
            <person name="Ji Z."/>
            <person name="Zhou Q."/>
            <person name="Hu M."/>
            <person name="Wang Y."/>
            <person name="Chen M."/>
            <person name="Xu Y."/>
            <person name="Jin H."/>
            <person name="Xiao X."/>
            <person name="Hu G."/>
            <person name="Bao F."/>
            <person name="Hu Y."/>
            <person name="Wan P."/>
            <person name="Li L."/>
            <person name="Deng X."/>
            <person name="Kuang T."/>
            <person name="Xiang C."/>
            <person name="Zhu J.K."/>
            <person name="Oliver M.J."/>
            <person name="He Y."/>
        </authorList>
    </citation>
    <scope>NUCLEOTIDE SEQUENCE [LARGE SCALE GENOMIC DNA]</scope>
    <source>
        <strain evidence="2">cv. XS01</strain>
    </source>
</reference>
<dbReference type="AlphaFoldDB" id="A0A2Z7BU48"/>
<sequence>MTSAEFSNDDVSRISNLQQNSATMTSAESATLTVIFSNVNKQNSATLTGKIQQRSQQNSATLFSNVYKQFSCQDAINHLKGNEYVAEIKSRGLVESRSSRSCWLWDRVFVEGLLSSNLLVEPSEEEEGET</sequence>
<keyword evidence="2" id="KW-1185">Reference proteome</keyword>